<reference evidence="2 3" key="1">
    <citation type="submission" date="2018-11" db="EMBL/GenBank/DDBJ databases">
        <title>Genomes From Bacteria Associated with the Canine Oral Cavity: a Test Case for Automated Genome-Based Taxonomic Assignment.</title>
        <authorList>
            <person name="Coil D.A."/>
            <person name="Jospin G."/>
            <person name="Darling A.E."/>
            <person name="Wallis C."/>
            <person name="Davis I.J."/>
            <person name="Harris S."/>
            <person name="Eisen J.A."/>
            <person name="Holcombe L.J."/>
            <person name="O'Flynn C."/>
        </authorList>
    </citation>
    <scope>NUCLEOTIDE SEQUENCE [LARGE SCALE GENOMIC DNA]</scope>
    <source>
        <strain evidence="2 3">OH5050</strain>
    </source>
</reference>
<organism evidence="2 3">
    <name type="scientific">Actinomyces bowdenii</name>
    <dbReference type="NCBI Taxonomy" id="131109"/>
    <lineage>
        <taxon>Bacteria</taxon>
        <taxon>Bacillati</taxon>
        <taxon>Actinomycetota</taxon>
        <taxon>Actinomycetes</taxon>
        <taxon>Actinomycetales</taxon>
        <taxon>Actinomycetaceae</taxon>
        <taxon>Actinomyces</taxon>
    </lineage>
</organism>
<dbReference type="Proteomes" id="UP000271272">
    <property type="component" value="Unassembled WGS sequence"/>
</dbReference>
<name>A0A3P1USG1_9ACTO</name>
<dbReference type="EMBL" id="RQZC01000026">
    <property type="protein sequence ID" value="RRD24782.1"/>
    <property type="molecule type" value="Genomic_DNA"/>
</dbReference>
<evidence type="ECO:0000313" key="2">
    <source>
        <dbReference type="EMBL" id="RRD24782.1"/>
    </source>
</evidence>
<comment type="caution">
    <text evidence="2">The sequence shown here is derived from an EMBL/GenBank/DDBJ whole genome shotgun (WGS) entry which is preliminary data.</text>
</comment>
<gene>
    <name evidence="2" type="ORF">EII10_11065</name>
</gene>
<feature type="compositionally biased region" description="Basic residues" evidence="1">
    <location>
        <begin position="114"/>
        <end position="124"/>
    </location>
</feature>
<evidence type="ECO:0000313" key="3">
    <source>
        <dbReference type="Proteomes" id="UP000271272"/>
    </source>
</evidence>
<sequence length="147" mass="16427">MPGTTPTDSSIEGVVIYAHGQCPTQITRQSTALRRYCRHAGLAVITEFHDLEDRTIGLDMALRAVREPCVRYLCTTNWPTANLDAEAALSITEILNHDHISLLTIHDQTPHDQPHRHRTNHRAVGHPPSRPVGQRPFTGTSSERRPS</sequence>
<protein>
    <recommendedName>
        <fullName evidence="4">Resolvase/invertase-type recombinase catalytic domain-containing protein</fullName>
    </recommendedName>
</protein>
<proteinExistence type="predicted"/>
<keyword evidence="3" id="KW-1185">Reference proteome</keyword>
<dbReference type="RefSeq" id="WP_124934554.1">
    <property type="nucleotide sequence ID" value="NZ_RQZC01000026.1"/>
</dbReference>
<dbReference type="AlphaFoldDB" id="A0A3P1USG1"/>
<dbReference type="OrthoDB" id="3257565at2"/>
<evidence type="ECO:0000256" key="1">
    <source>
        <dbReference type="SAM" id="MobiDB-lite"/>
    </source>
</evidence>
<accession>A0A3P1USG1</accession>
<feature type="region of interest" description="Disordered" evidence="1">
    <location>
        <begin position="108"/>
        <end position="147"/>
    </location>
</feature>
<evidence type="ECO:0008006" key="4">
    <source>
        <dbReference type="Google" id="ProtNLM"/>
    </source>
</evidence>